<proteinExistence type="predicted"/>
<name>A0AA85BSU3_9TREM</name>
<dbReference type="AlphaFoldDB" id="A0AA85BSU3"/>
<dbReference type="WBParaSite" id="SMTH1_78820.1">
    <property type="protein sequence ID" value="SMTH1_78820.1"/>
    <property type="gene ID" value="SMTH1_78820"/>
</dbReference>
<evidence type="ECO:0000313" key="2">
    <source>
        <dbReference type="WBParaSite" id="SMTH1_78820.1"/>
    </source>
</evidence>
<organism evidence="1 2">
    <name type="scientific">Schistosoma mattheei</name>
    <dbReference type="NCBI Taxonomy" id="31246"/>
    <lineage>
        <taxon>Eukaryota</taxon>
        <taxon>Metazoa</taxon>
        <taxon>Spiralia</taxon>
        <taxon>Lophotrochozoa</taxon>
        <taxon>Platyhelminthes</taxon>
        <taxon>Trematoda</taxon>
        <taxon>Digenea</taxon>
        <taxon>Strigeidida</taxon>
        <taxon>Schistosomatoidea</taxon>
        <taxon>Schistosomatidae</taxon>
        <taxon>Schistosoma</taxon>
    </lineage>
</organism>
<reference evidence="2" key="1">
    <citation type="submission" date="2023-11" db="UniProtKB">
        <authorList>
            <consortium name="WormBaseParasite"/>
        </authorList>
    </citation>
    <scope>IDENTIFICATION</scope>
</reference>
<dbReference type="Proteomes" id="UP000050791">
    <property type="component" value="Unassembled WGS sequence"/>
</dbReference>
<evidence type="ECO:0000313" key="1">
    <source>
        <dbReference type="Proteomes" id="UP000050791"/>
    </source>
</evidence>
<accession>A0AA85BSU3</accession>
<protein>
    <submittedName>
        <fullName evidence="2">Alpha,alpha-trehalase</fullName>
    </submittedName>
</protein>
<sequence length="99" mass="11226">MVRGSARIKAGGINMVQDGPQMIKPLTLNMSLFQFLRTGYFEKDLLTYCANRLAEYSCIYWLDPTVNGNSDSMESNLAFTTMTSKFLKKDVYSEVTMIC</sequence>